<accession>A0A427AE03</accession>
<sequence length="189" mass="20387">MESISSAASSSRRPASFFTHANALLRKNLTFQRVINNELNKDKFQCGCQGGICGLQYSTLDQADTCPISSPPQWSALVQVPRPQYRAVRTDFSPSADLPDESCRASQSCPAAVLLTGGNRSLAQILAQSLFPSSSSPLDFSDYPSSLSNVILMIGLITPTSGTAYVQGVDIRTNMDEIYTSMGVCPQHE</sequence>
<reference evidence="1 2" key="1">
    <citation type="journal article" date="2014" name="Agronomy (Basel)">
        <title>A Draft Genome Sequence for Ensete ventricosum, the Drought-Tolerant Tree Against Hunger.</title>
        <authorList>
            <person name="Harrison J."/>
            <person name="Moore K.A."/>
            <person name="Paszkiewicz K."/>
            <person name="Jones T."/>
            <person name="Grant M."/>
            <person name="Ambacheew D."/>
            <person name="Muzemil S."/>
            <person name="Studholme D.J."/>
        </authorList>
    </citation>
    <scope>NUCLEOTIDE SEQUENCE [LARGE SCALE GENOMIC DNA]</scope>
</reference>
<evidence type="ECO:0000313" key="2">
    <source>
        <dbReference type="Proteomes" id="UP000287651"/>
    </source>
</evidence>
<dbReference type="EMBL" id="AMZH03002779">
    <property type="protein sequence ID" value="RRT74416.1"/>
    <property type="molecule type" value="Genomic_DNA"/>
</dbReference>
<dbReference type="Proteomes" id="UP000287651">
    <property type="component" value="Unassembled WGS sequence"/>
</dbReference>
<organism evidence="1 2">
    <name type="scientific">Ensete ventricosum</name>
    <name type="common">Abyssinian banana</name>
    <name type="synonym">Musa ensete</name>
    <dbReference type="NCBI Taxonomy" id="4639"/>
    <lineage>
        <taxon>Eukaryota</taxon>
        <taxon>Viridiplantae</taxon>
        <taxon>Streptophyta</taxon>
        <taxon>Embryophyta</taxon>
        <taxon>Tracheophyta</taxon>
        <taxon>Spermatophyta</taxon>
        <taxon>Magnoliopsida</taxon>
        <taxon>Liliopsida</taxon>
        <taxon>Zingiberales</taxon>
        <taxon>Musaceae</taxon>
        <taxon>Ensete</taxon>
    </lineage>
</organism>
<name>A0A427AE03_ENSVE</name>
<gene>
    <name evidence="1" type="ORF">B296_00024909</name>
</gene>
<comment type="caution">
    <text evidence="1">The sequence shown here is derived from an EMBL/GenBank/DDBJ whole genome shotgun (WGS) entry which is preliminary data.</text>
</comment>
<dbReference type="AlphaFoldDB" id="A0A427AE03"/>
<evidence type="ECO:0000313" key="1">
    <source>
        <dbReference type="EMBL" id="RRT74416.1"/>
    </source>
</evidence>
<proteinExistence type="predicted"/>
<protein>
    <submittedName>
        <fullName evidence="1">Uncharacterized protein</fullName>
    </submittedName>
</protein>